<sequence length="427" mass="47513">MGKFMGFWGVIFFGFFLSKWVVKSFEFDELFDNRTEVSFLESMSLLESVYGVSAAAAPPYALTVPLTLIQGAAAKGAVCLDGTLPGYHFHRGFGTGANSWLIQLEGGGWCNNIRACVYRKTTRRGSSTYFEKIIPFTGILSNKAQENPDFFNWNRVKIRYCDGASFSGDSENKAAGLQFRGQRIWLAAMEDLMSKGMRYANQALLSGCSAGGLASILHCDEFRDLFPRRTKVKCFSDAGLFMDATDVSGGHTIRNFFAGVVSLQGVQRNLPSTCTNHLDPTSCFFPQNLIANIRTPLFILNAAYDSWQIQESLAPKMADPRGNWYNCKMNYARCSVSQIRFLQGFRAHMLNAVKGFSASRQNGLFINSCFAHCQSERQDTWFADNSPVIGNKAVAIAVGDWYFDRATTKAIGCAYPCDKTCHNLVFR</sequence>
<dbReference type="Proteomes" id="UP000834106">
    <property type="component" value="Chromosome 10"/>
</dbReference>
<evidence type="ECO:0000313" key="8">
    <source>
        <dbReference type="Proteomes" id="UP000834106"/>
    </source>
</evidence>
<protein>
    <recommendedName>
        <fullName evidence="6">Pectin acetylesterase</fullName>
        <ecNumber evidence="6">3.1.1.-</ecNumber>
    </recommendedName>
</protein>
<dbReference type="PANTHER" id="PTHR21562:SF5">
    <property type="entry name" value="PECTIN ACETYLESTERASE 12"/>
    <property type="match status" value="1"/>
</dbReference>
<comment type="function">
    <text evidence="1 6">Hydrolyzes acetyl esters in homogalacturonan regions of pectin. In type I primary cell wall, galacturonic acid residues of pectin can be acetylated at the O-2 and O-3 positions. Decreasing the degree of acetylation of pectin gels in vitro alters their physical properties.</text>
</comment>
<evidence type="ECO:0000256" key="4">
    <source>
        <dbReference type="ARBA" id="ARBA00022512"/>
    </source>
</evidence>
<organism evidence="7 8">
    <name type="scientific">Fraxinus pennsylvanica</name>
    <dbReference type="NCBI Taxonomy" id="56036"/>
    <lineage>
        <taxon>Eukaryota</taxon>
        <taxon>Viridiplantae</taxon>
        <taxon>Streptophyta</taxon>
        <taxon>Embryophyta</taxon>
        <taxon>Tracheophyta</taxon>
        <taxon>Spermatophyta</taxon>
        <taxon>Magnoliopsida</taxon>
        <taxon>eudicotyledons</taxon>
        <taxon>Gunneridae</taxon>
        <taxon>Pentapetalae</taxon>
        <taxon>asterids</taxon>
        <taxon>lamiids</taxon>
        <taxon>Lamiales</taxon>
        <taxon>Oleaceae</taxon>
        <taxon>Oleeae</taxon>
        <taxon>Fraxinus</taxon>
    </lineage>
</organism>
<keyword evidence="5 6" id="KW-0961">Cell wall biogenesis/degradation</keyword>
<keyword evidence="6" id="KW-0378">Hydrolase</keyword>
<keyword evidence="8" id="KW-1185">Reference proteome</keyword>
<comment type="subcellular location">
    <subcellularLocation>
        <location evidence="2 6">Secreted</location>
        <location evidence="2 6">Cell wall</location>
    </subcellularLocation>
</comment>
<keyword evidence="6" id="KW-0964">Secreted</keyword>
<evidence type="ECO:0000256" key="1">
    <source>
        <dbReference type="ARBA" id="ARBA00003534"/>
    </source>
</evidence>
<dbReference type="PANTHER" id="PTHR21562">
    <property type="entry name" value="NOTUM-RELATED"/>
    <property type="match status" value="1"/>
</dbReference>
<dbReference type="InterPro" id="IPR004963">
    <property type="entry name" value="PAE/NOTUM"/>
</dbReference>
<evidence type="ECO:0000313" key="7">
    <source>
        <dbReference type="EMBL" id="CAI9770188.1"/>
    </source>
</evidence>
<evidence type="ECO:0000256" key="2">
    <source>
        <dbReference type="ARBA" id="ARBA00004191"/>
    </source>
</evidence>
<dbReference type="GO" id="GO:0071555">
    <property type="term" value="P:cell wall organization"/>
    <property type="evidence" value="ECO:0007669"/>
    <property type="project" value="UniProtKB-KW"/>
</dbReference>
<evidence type="ECO:0000256" key="3">
    <source>
        <dbReference type="ARBA" id="ARBA00005784"/>
    </source>
</evidence>
<dbReference type="EMBL" id="OU503045">
    <property type="protein sequence ID" value="CAI9770188.1"/>
    <property type="molecule type" value="Genomic_DNA"/>
</dbReference>
<keyword evidence="4 6" id="KW-0134">Cell wall</keyword>
<name>A0AAD2DZ57_9LAMI</name>
<gene>
    <name evidence="7" type="ORF">FPE_LOCUS17821</name>
</gene>
<comment type="similarity">
    <text evidence="3 6">Belongs to the pectinacetylesterase family.</text>
</comment>
<proteinExistence type="inferred from homology"/>
<dbReference type="GO" id="GO:0009505">
    <property type="term" value="C:plant-type cell wall"/>
    <property type="evidence" value="ECO:0007669"/>
    <property type="project" value="TreeGrafter"/>
</dbReference>
<dbReference type="AlphaFoldDB" id="A0AAD2DZ57"/>
<evidence type="ECO:0000256" key="5">
    <source>
        <dbReference type="ARBA" id="ARBA00023316"/>
    </source>
</evidence>
<dbReference type="EC" id="3.1.1.-" evidence="6"/>
<evidence type="ECO:0000256" key="6">
    <source>
        <dbReference type="RuleBase" id="RU363114"/>
    </source>
</evidence>
<reference evidence="7" key="1">
    <citation type="submission" date="2023-05" db="EMBL/GenBank/DDBJ databases">
        <authorList>
            <person name="Huff M."/>
        </authorList>
    </citation>
    <scope>NUCLEOTIDE SEQUENCE</scope>
</reference>
<accession>A0AAD2DZ57</accession>
<dbReference type="Pfam" id="PF03283">
    <property type="entry name" value="PAE"/>
    <property type="match status" value="1"/>
</dbReference>
<dbReference type="GO" id="GO:0052793">
    <property type="term" value="F:pectin acetylesterase activity"/>
    <property type="evidence" value="ECO:0007669"/>
    <property type="project" value="TreeGrafter"/>
</dbReference>